<dbReference type="PANTHER" id="PTHR43673:SF2">
    <property type="entry name" value="NITROREDUCTASE"/>
    <property type="match status" value="1"/>
</dbReference>
<organism evidence="7 8">
    <name type="scientific">Azospirillum brasilense</name>
    <dbReference type="NCBI Taxonomy" id="192"/>
    <lineage>
        <taxon>Bacteria</taxon>
        <taxon>Pseudomonadati</taxon>
        <taxon>Pseudomonadota</taxon>
        <taxon>Alphaproteobacteria</taxon>
        <taxon>Rhodospirillales</taxon>
        <taxon>Azospirillaceae</taxon>
        <taxon>Azospirillum</taxon>
    </lineage>
</organism>
<dbReference type="GO" id="GO:0016491">
    <property type="term" value="F:oxidoreductase activity"/>
    <property type="evidence" value="ECO:0007669"/>
    <property type="project" value="UniProtKB-KW"/>
</dbReference>
<evidence type="ECO:0000313" key="8">
    <source>
        <dbReference type="Proteomes" id="UP000298596"/>
    </source>
</evidence>
<dbReference type="CDD" id="cd02136">
    <property type="entry name" value="PnbA_NfnB-like"/>
    <property type="match status" value="1"/>
</dbReference>
<accession>A0A4D8QAS1</accession>
<reference evidence="7 8" key="1">
    <citation type="submission" date="2018-09" db="EMBL/GenBank/DDBJ databases">
        <title>Whole genome based analysis of evolution and adaptive divergence in Indian and Brazilian strains of Azospirillum brasilense.</title>
        <authorList>
            <person name="Singh C."/>
            <person name="Tripathi A.K."/>
        </authorList>
    </citation>
    <scope>NUCLEOTIDE SEQUENCE [LARGE SCALE GENOMIC DNA]</scope>
    <source>
        <strain evidence="7 8">MTCC4036</strain>
        <plasmid evidence="7 8">p2</plasmid>
    </source>
</reference>
<evidence type="ECO:0000256" key="3">
    <source>
        <dbReference type="ARBA" id="ARBA00022630"/>
    </source>
</evidence>
<feature type="domain" description="Nitroreductase" evidence="6">
    <location>
        <begin position="22"/>
        <end position="213"/>
    </location>
</feature>
<dbReference type="AlphaFoldDB" id="A0A4D8QAS1"/>
<proteinExistence type="inferred from homology"/>
<dbReference type="SUPFAM" id="SSF55469">
    <property type="entry name" value="FMN-dependent nitroreductase-like"/>
    <property type="match status" value="1"/>
</dbReference>
<keyword evidence="4" id="KW-0288">FMN</keyword>
<geneLocation type="plasmid" evidence="7">
    <name>p2</name>
</geneLocation>
<gene>
    <name evidence="7" type="ORF">D3867_24150</name>
</gene>
<dbReference type="InterPro" id="IPR029479">
    <property type="entry name" value="Nitroreductase"/>
</dbReference>
<evidence type="ECO:0000256" key="5">
    <source>
        <dbReference type="ARBA" id="ARBA00023002"/>
    </source>
</evidence>
<evidence type="ECO:0000256" key="4">
    <source>
        <dbReference type="ARBA" id="ARBA00022643"/>
    </source>
</evidence>
<dbReference type="Proteomes" id="UP000298596">
    <property type="component" value="Plasmid p2"/>
</dbReference>
<protein>
    <submittedName>
        <fullName evidence="7">Nitroreductase</fullName>
    </submittedName>
</protein>
<comment type="similarity">
    <text evidence="2">Belongs to the nitroreductase family.</text>
</comment>
<keyword evidence="5" id="KW-0560">Oxidoreductase</keyword>
<dbReference type="EMBL" id="CP032332">
    <property type="protein sequence ID" value="QCO05090.1"/>
    <property type="molecule type" value="Genomic_DNA"/>
</dbReference>
<evidence type="ECO:0000256" key="1">
    <source>
        <dbReference type="ARBA" id="ARBA00001917"/>
    </source>
</evidence>
<dbReference type="Gene3D" id="3.40.109.10">
    <property type="entry name" value="NADH Oxidase"/>
    <property type="match status" value="1"/>
</dbReference>
<name>A0A4D8QAS1_AZOBR</name>
<sequence length="239" mass="26480">MASEDPTPRPLSPLETSALEAVRGRRSVRAFTAEPVPRAVVEQILDAASRAPSGSNIQPWKVHAVAGAAREALSADLRAAHFDPADTQAGAEYTYYPTQWFEPYLGRRRKIGWDLYGLLGIAKGDRAAMAEQHARNYDFFGAPVGLFFTMDRRMEQGSWLDVGMFMENVMVAARGFGLDTCPQAAFITHHRIVRRHLDIPDTDILLSGMALGHADPDAPENRLETERAPVADFTRFHGF</sequence>
<evidence type="ECO:0000313" key="7">
    <source>
        <dbReference type="EMBL" id="QCO05090.1"/>
    </source>
</evidence>
<evidence type="ECO:0000259" key="6">
    <source>
        <dbReference type="Pfam" id="PF00881"/>
    </source>
</evidence>
<comment type="cofactor">
    <cofactor evidence="1">
        <name>FMN</name>
        <dbReference type="ChEBI" id="CHEBI:58210"/>
    </cofactor>
</comment>
<dbReference type="PANTHER" id="PTHR43673">
    <property type="entry name" value="NAD(P)H NITROREDUCTASE YDGI-RELATED"/>
    <property type="match status" value="1"/>
</dbReference>
<dbReference type="InterPro" id="IPR000415">
    <property type="entry name" value="Nitroreductase-like"/>
</dbReference>
<keyword evidence="3" id="KW-0285">Flavoprotein</keyword>
<dbReference type="Pfam" id="PF00881">
    <property type="entry name" value="Nitroreductase"/>
    <property type="match status" value="1"/>
</dbReference>
<keyword evidence="7" id="KW-0614">Plasmid</keyword>
<evidence type="ECO:0000256" key="2">
    <source>
        <dbReference type="ARBA" id="ARBA00007118"/>
    </source>
</evidence>